<protein>
    <submittedName>
        <fullName evidence="8">Serine/threonine-protein kinase Nek8-like</fullName>
    </submittedName>
</protein>
<dbReference type="OrthoDB" id="248923at2759"/>
<dbReference type="RefSeq" id="XP_022816702.1">
    <property type="nucleotide sequence ID" value="XM_022960934.1"/>
</dbReference>
<dbReference type="Proteomes" id="UP000301870">
    <property type="component" value="Chromosome 9"/>
</dbReference>
<keyword evidence="2 4" id="KW-0547">Nucleotide-binding</keyword>
<dbReference type="PANTHER" id="PTHR44535:SF4">
    <property type="entry name" value="SERINE_THREONINE-PROTEIN KINASE NEK8"/>
    <property type="match status" value="1"/>
</dbReference>
<reference evidence="8" key="1">
    <citation type="submission" date="2025-08" db="UniProtKB">
        <authorList>
            <consortium name="RefSeq"/>
        </authorList>
    </citation>
    <scope>IDENTIFICATION</scope>
    <source>
        <strain evidence="8">Ishihara</strain>
        <tissue evidence="8">Whole body</tissue>
    </source>
</reference>
<evidence type="ECO:0000256" key="5">
    <source>
        <dbReference type="RuleBase" id="RU000304"/>
    </source>
</evidence>
<accession>A0A9J7DTJ6</accession>
<proteinExistence type="inferred from homology"/>
<evidence type="ECO:0000256" key="1">
    <source>
        <dbReference type="ARBA" id="ARBA00022527"/>
    </source>
</evidence>
<feature type="binding site" evidence="4">
    <location>
        <position position="42"/>
    </location>
    <ligand>
        <name>ATP</name>
        <dbReference type="ChEBI" id="CHEBI:30616"/>
    </ligand>
</feature>
<dbReference type="InterPro" id="IPR017441">
    <property type="entry name" value="Protein_kinase_ATP_BS"/>
</dbReference>
<gene>
    <name evidence="8" type="primary">LOC111349716</name>
</gene>
<dbReference type="PROSITE" id="PS00108">
    <property type="entry name" value="PROTEIN_KINASE_ST"/>
    <property type="match status" value="1"/>
</dbReference>
<sequence length="296" mass="33669">MDCVTKRFKSHNLNVLKTVGKGTYGNVYLCEKRDTAELTIVKDIELNIKLQDHKQDIANEIKILSSLSHSNIIKFYDCYYNGNHAMISMEYATSGNLSEYMYHRYPNLLQQQEILFYFCQILLGVNYIHSQKIIHRDLKADNILLTGKNGVLVKIGDFGISKMLASAKKTSTVIGTPYYLAPELCEGKPYCNKSDVWALGCLLYEMCTHKRAFDAETLVGLVKAITSGNVHPIDLTIYDRGMQDLVDSMLSVLPDKRPSIKELMGRMVLLPDIYTVYLDAGNDELLFLKARHFMEI</sequence>
<dbReference type="Gene3D" id="1.10.510.10">
    <property type="entry name" value="Transferase(Phosphotransferase) domain 1"/>
    <property type="match status" value="1"/>
</dbReference>
<organism evidence="7 8">
    <name type="scientific">Spodoptera litura</name>
    <name type="common">Asian cotton leafworm</name>
    <dbReference type="NCBI Taxonomy" id="69820"/>
    <lineage>
        <taxon>Eukaryota</taxon>
        <taxon>Metazoa</taxon>
        <taxon>Ecdysozoa</taxon>
        <taxon>Arthropoda</taxon>
        <taxon>Hexapoda</taxon>
        <taxon>Insecta</taxon>
        <taxon>Pterygota</taxon>
        <taxon>Neoptera</taxon>
        <taxon>Endopterygota</taxon>
        <taxon>Lepidoptera</taxon>
        <taxon>Glossata</taxon>
        <taxon>Ditrysia</taxon>
        <taxon>Noctuoidea</taxon>
        <taxon>Noctuidae</taxon>
        <taxon>Amphipyrinae</taxon>
        <taxon>Spodoptera</taxon>
    </lineage>
</organism>
<dbReference type="AlphaFoldDB" id="A0A9J7DTJ6"/>
<dbReference type="SUPFAM" id="SSF56112">
    <property type="entry name" value="Protein kinase-like (PK-like)"/>
    <property type="match status" value="1"/>
</dbReference>
<keyword evidence="1 5" id="KW-0808">Transferase</keyword>
<keyword evidence="7" id="KW-1185">Reference proteome</keyword>
<comment type="similarity">
    <text evidence="5">Belongs to the protein kinase superfamily.</text>
</comment>
<dbReference type="GO" id="GO:0005524">
    <property type="term" value="F:ATP binding"/>
    <property type="evidence" value="ECO:0007669"/>
    <property type="project" value="UniProtKB-UniRule"/>
</dbReference>
<dbReference type="InterPro" id="IPR001245">
    <property type="entry name" value="Ser-Thr/Tyr_kinase_cat_dom"/>
</dbReference>
<dbReference type="InterPro" id="IPR000719">
    <property type="entry name" value="Prot_kinase_dom"/>
</dbReference>
<evidence type="ECO:0000313" key="7">
    <source>
        <dbReference type="Proteomes" id="UP000301870"/>
    </source>
</evidence>
<keyword evidence="3 4" id="KW-0067">ATP-binding</keyword>
<dbReference type="PIRSF" id="PIRSF000654">
    <property type="entry name" value="Integrin-linked_kinase"/>
    <property type="match status" value="1"/>
</dbReference>
<dbReference type="PROSITE" id="PS50011">
    <property type="entry name" value="PROTEIN_KINASE_DOM"/>
    <property type="match status" value="1"/>
</dbReference>
<dbReference type="GO" id="GO:0004674">
    <property type="term" value="F:protein serine/threonine kinase activity"/>
    <property type="evidence" value="ECO:0007669"/>
    <property type="project" value="UniProtKB-KW"/>
</dbReference>
<dbReference type="PROSITE" id="PS00107">
    <property type="entry name" value="PROTEIN_KINASE_ATP"/>
    <property type="match status" value="1"/>
</dbReference>
<evidence type="ECO:0000313" key="8">
    <source>
        <dbReference type="RefSeq" id="XP_022816702.1"/>
    </source>
</evidence>
<feature type="domain" description="Protein kinase" evidence="6">
    <location>
        <begin position="13"/>
        <end position="270"/>
    </location>
</feature>
<dbReference type="KEGG" id="sliu:111349716"/>
<evidence type="ECO:0000256" key="2">
    <source>
        <dbReference type="ARBA" id="ARBA00022741"/>
    </source>
</evidence>
<dbReference type="InterPro" id="IPR051997">
    <property type="entry name" value="STK_NEK"/>
</dbReference>
<dbReference type="SMART" id="SM00220">
    <property type="entry name" value="S_TKc"/>
    <property type="match status" value="1"/>
</dbReference>
<evidence type="ECO:0000256" key="3">
    <source>
        <dbReference type="ARBA" id="ARBA00022840"/>
    </source>
</evidence>
<dbReference type="PANTHER" id="PTHR44535">
    <property type="entry name" value="PROTEIN CBG16200"/>
    <property type="match status" value="1"/>
</dbReference>
<name>A0A9J7DTJ6_SPOLT</name>
<evidence type="ECO:0000256" key="4">
    <source>
        <dbReference type="PROSITE-ProRule" id="PRU10141"/>
    </source>
</evidence>
<dbReference type="InterPro" id="IPR008271">
    <property type="entry name" value="Ser/Thr_kinase_AS"/>
</dbReference>
<dbReference type="GO" id="GO:0006950">
    <property type="term" value="P:response to stress"/>
    <property type="evidence" value="ECO:0007669"/>
    <property type="project" value="UniProtKB-ARBA"/>
</dbReference>
<dbReference type="InterPro" id="IPR011009">
    <property type="entry name" value="Kinase-like_dom_sf"/>
</dbReference>
<dbReference type="Pfam" id="PF00069">
    <property type="entry name" value="Pkinase"/>
    <property type="match status" value="1"/>
</dbReference>
<dbReference type="GeneID" id="111349716"/>
<keyword evidence="1 5" id="KW-0418">Kinase</keyword>
<dbReference type="PRINTS" id="PR00109">
    <property type="entry name" value="TYRKINASE"/>
</dbReference>
<dbReference type="FunFam" id="1.10.510.10:FF:000571">
    <property type="entry name" value="Maternal embryonic leucine zipper kinase"/>
    <property type="match status" value="1"/>
</dbReference>
<evidence type="ECO:0000259" key="6">
    <source>
        <dbReference type="PROSITE" id="PS50011"/>
    </source>
</evidence>
<keyword evidence="1 5" id="KW-0723">Serine/threonine-protein kinase</keyword>